<evidence type="ECO:0000256" key="11">
    <source>
        <dbReference type="RuleBase" id="RU004466"/>
    </source>
</evidence>
<dbReference type="GO" id="GO:0004659">
    <property type="term" value="F:prenyltransferase activity"/>
    <property type="evidence" value="ECO:0007669"/>
    <property type="project" value="InterPro"/>
</dbReference>
<evidence type="ECO:0000256" key="1">
    <source>
        <dbReference type="ARBA" id="ARBA00001946"/>
    </source>
</evidence>
<comment type="cofactor">
    <cofactor evidence="1">
        <name>Mg(2+)</name>
        <dbReference type="ChEBI" id="CHEBI:18420"/>
    </cofactor>
</comment>
<evidence type="ECO:0000256" key="4">
    <source>
        <dbReference type="ARBA" id="ARBA00022842"/>
    </source>
</evidence>
<keyword evidence="3" id="KW-0479">Metal-binding</keyword>
<evidence type="ECO:0000256" key="10">
    <source>
        <dbReference type="ARBA" id="ARBA00033096"/>
    </source>
</evidence>
<evidence type="ECO:0000313" key="13">
    <source>
        <dbReference type="EMBL" id="PWN29020.1"/>
    </source>
</evidence>
<evidence type="ECO:0000256" key="3">
    <source>
        <dbReference type="ARBA" id="ARBA00022723"/>
    </source>
</evidence>
<dbReference type="PROSITE" id="PS00444">
    <property type="entry name" value="POLYPRENYL_SYNTHASE_2"/>
    <property type="match status" value="1"/>
</dbReference>
<evidence type="ECO:0000256" key="5">
    <source>
        <dbReference type="ARBA" id="ARBA00032052"/>
    </source>
</evidence>
<feature type="compositionally biased region" description="Low complexity" evidence="12">
    <location>
        <begin position="18"/>
        <end position="27"/>
    </location>
</feature>
<dbReference type="CDD" id="cd00685">
    <property type="entry name" value="Trans_IPPS_HT"/>
    <property type="match status" value="1"/>
</dbReference>
<dbReference type="InterPro" id="IPR008949">
    <property type="entry name" value="Isoprenoid_synthase_dom_sf"/>
</dbReference>
<dbReference type="InterPro" id="IPR000092">
    <property type="entry name" value="Polyprenyl_synt"/>
</dbReference>
<keyword evidence="11" id="KW-0808">Transferase</keyword>
<protein>
    <recommendedName>
        <fullName evidence="9">(2E,6E)-farnesyl diphosphate synthase</fullName>
    </recommendedName>
    <alternativeName>
        <fullName evidence="8">Dimethylallyltranstransferase</fullName>
    </alternativeName>
    <alternativeName>
        <fullName evidence="7">Farnesyl diphosphate synthase</fullName>
    </alternativeName>
    <alternativeName>
        <fullName evidence="5">Farnesyltranstransferase</fullName>
    </alternativeName>
    <alternativeName>
        <fullName evidence="10">Geranylgeranyl diphosphate synthase</fullName>
    </alternativeName>
    <alternativeName>
        <fullName evidence="6">Geranyltranstransferase</fullName>
    </alternativeName>
</protein>
<dbReference type="InterPro" id="IPR033749">
    <property type="entry name" value="Polyprenyl_synt_CS"/>
</dbReference>
<gene>
    <name evidence="13" type="ORF">BDZ90DRAFT_231023</name>
</gene>
<dbReference type="GO" id="GO:0008299">
    <property type="term" value="P:isoprenoid biosynthetic process"/>
    <property type="evidence" value="ECO:0007669"/>
    <property type="project" value="InterPro"/>
</dbReference>
<evidence type="ECO:0000256" key="9">
    <source>
        <dbReference type="ARBA" id="ARBA00032873"/>
    </source>
</evidence>
<dbReference type="RefSeq" id="XP_025363632.1">
    <property type="nucleotide sequence ID" value="XM_025505689.1"/>
</dbReference>
<dbReference type="SUPFAM" id="SSF48576">
    <property type="entry name" value="Terpenoid synthases"/>
    <property type="match status" value="1"/>
</dbReference>
<evidence type="ECO:0000256" key="12">
    <source>
        <dbReference type="SAM" id="MobiDB-lite"/>
    </source>
</evidence>
<evidence type="ECO:0000313" key="14">
    <source>
        <dbReference type="Proteomes" id="UP000245884"/>
    </source>
</evidence>
<dbReference type="STRING" id="1569628.A0A316UUN3"/>
<feature type="region of interest" description="Disordered" evidence="12">
    <location>
        <begin position="1"/>
        <end position="27"/>
    </location>
</feature>
<dbReference type="Gene3D" id="1.10.600.10">
    <property type="entry name" value="Farnesyl Diphosphate Synthase"/>
    <property type="match status" value="1"/>
</dbReference>
<evidence type="ECO:0000256" key="8">
    <source>
        <dbReference type="ARBA" id="ARBA00032448"/>
    </source>
</evidence>
<reference evidence="13 14" key="1">
    <citation type="journal article" date="2018" name="Mol. Biol. Evol.">
        <title>Broad Genomic Sampling Reveals a Smut Pathogenic Ancestry of the Fungal Clade Ustilaginomycotina.</title>
        <authorList>
            <person name="Kijpornyongpan T."/>
            <person name="Mondo S.J."/>
            <person name="Barry K."/>
            <person name="Sandor L."/>
            <person name="Lee J."/>
            <person name="Lipzen A."/>
            <person name="Pangilinan J."/>
            <person name="LaButti K."/>
            <person name="Hainaut M."/>
            <person name="Henrissat B."/>
            <person name="Grigoriev I.V."/>
            <person name="Spatafora J.W."/>
            <person name="Aime M.C."/>
        </authorList>
    </citation>
    <scope>NUCLEOTIDE SEQUENCE [LARGE SCALE GENOMIC DNA]</scope>
    <source>
        <strain evidence="13 14">MCA 5214</strain>
    </source>
</reference>
<organism evidence="13 14">
    <name type="scientific">Jaminaea rosea</name>
    <dbReference type="NCBI Taxonomy" id="1569628"/>
    <lineage>
        <taxon>Eukaryota</taxon>
        <taxon>Fungi</taxon>
        <taxon>Dikarya</taxon>
        <taxon>Basidiomycota</taxon>
        <taxon>Ustilaginomycotina</taxon>
        <taxon>Exobasidiomycetes</taxon>
        <taxon>Microstromatales</taxon>
        <taxon>Microstromatales incertae sedis</taxon>
        <taxon>Jaminaea</taxon>
    </lineage>
</organism>
<accession>A0A316UUN3</accession>
<feature type="compositionally biased region" description="Low complexity" evidence="12">
    <location>
        <begin position="317"/>
        <end position="333"/>
    </location>
</feature>
<keyword evidence="4" id="KW-0460">Magnesium</keyword>
<dbReference type="OrthoDB" id="6921389at2759"/>
<dbReference type="Pfam" id="PF00348">
    <property type="entry name" value="polyprenyl_synt"/>
    <property type="match status" value="1"/>
</dbReference>
<dbReference type="SFLD" id="SFLDS00005">
    <property type="entry name" value="Isoprenoid_Synthase_Type_I"/>
    <property type="match status" value="1"/>
</dbReference>
<feature type="region of interest" description="Disordered" evidence="12">
    <location>
        <begin position="301"/>
        <end position="333"/>
    </location>
</feature>
<comment type="similarity">
    <text evidence="2 11">Belongs to the FPP/GGPP synthase family.</text>
</comment>
<evidence type="ECO:0000256" key="6">
    <source>
        <dbReference type="ARBA" id="ARBA00032380"/>
    </source>
</evidence>
<feature type="compositionally biased region" description="Low complexity" evidence="12">
    <location>
        <begin position="1"/>
        <end position="11"/>
    </location>
</feature>
<dbReference type="Proteomes" id="UP000245884">
    <property type="component" value="Unassembled WGS sequence"/>
</dbReference>
<dbReference type="AlphaFoldDB" id="A0A316UUN3"/>
<name>A0A316UUN3_9BASI</name>
<dbReference type="PANTHER" id="PTHR12001">
    <property type="entry name" value="GERANYLGERANYL PYROPHOSPHATE SYNTHASE"/>
    <property type="match status" value="1"/>
</dbReference>
<dbReference type="PANTHER" id="PTHR12001:SF44">
    <property type="entry name" value="GERANYLGERANYL PYROPHOSPHATE SYNTHASE"/>
    <property type="match status" value="1"/>
</dbReference>
<proteinExistence type="inferred from homology"/>
<dbReference type="GeneID" id="37027512"/>
<keyword evidence="14" id="KW-1185">Reference proteome</keyword>
<evidence type="ECO:0000256" key="2">
    <source>
        <dbReference type="ARBA" id="ARBA00006706"/>
    </source>
</evidence>
<sequence length="463" mass="51092">MIPGPSSSSSALPPPSPLVASSSPSSSQQPWYASIRSHLSHTSPATHWTPASERSLLEPYSYLCSRPGKSIRSKLIDAFNIWLRVPEHRLQKVRKVVEMLHNASLLMDDVEDNSDLRRGAPVAHKVYGTPQVLNTSNYVYFLVFREIEAMGHERAEHEGQGSLSSASQKATQSERLLVEEMINLHRGQGLDLLWRDTLQCPTEEEYVEMVRNKTGGLLRIAGGLMTIWRGESEDGAAGQRSTSTTSTPNLAPLLDLIGLLFQIRDDYMNLDSDTYAHNKGFAEDLTEGKFSFPMIHGIRWSESNTNGGSGNQGVDGSSSSSSPASTSPARAAFPTAVASSSSSMPAARPVQPPIVAPAPSFHLRNRQLLSILSSRPTDEHLKRYAISYLRDVSRSFAYCRAVMRHIDAAIWKELEEVERAFGMQSEGNEQLRKILLALREGWWVEGEEDAGDEEVRGRGSSKS</sequence>
<dbReference type="EMBL" id="KZ819664">
    <property type="protein sequence ID" value="PWN29020.1"/>
    <property type="molecule type" value="Genomic_DNA"/>
</dbReference>
<evidence type="ECO:0000256" key="7">
    <source>
        <dbReference type="ARBA" id="ARBA00032424"/>
    </source>
</evidence>
<dbReference type="GO" id="GO:0046872">
    <property type="term" value="F:metal ion binding"/>
    <property type="evidence" value="ECO:0007669"/>
    <property type="project" value="UniProtKB-KW"/>
</dbReference>
<dbReference type="PROSITE" id="PS00723">
    <property type="entry name" value="POLYPRENYL_SYNTHASE_1"/>
    <property type="match status" value="1"/>
</dbReference>